<dbReference type="SUPFAM" id="SSF48452">
    <property type="entry name" value="TPR-like"/>
    <property type="match status" value="1"/>
</dbReference>
<dbReference type="RefSeq" id="WP_059750493.1">
    <property type="nucleotide sequence ID" value="NZ_CP013415.1"/>
</dbReference>
<name>A0A103RNH9_9BURK</name>
<dbReference type="AlphaFoldDB" id="A0A103RNH9"/>
<evidence type="ECO:0000313" key="2">
    <source>
        <dbReference type="Proteomes" id="UP000064029"/>
    </source>
</evidence>
<evidence type="ECO:0008006" key="3">
    <source>
        <dbReference type="Google" id="ProtNLM"/>
    </source>
</evidence>
<evidence type="ECO:0000313" key="1">
    <source>
        <dbReference type="EMBL" id="KVG71132.1"/>
    </source>
</evidence>
<dbReference type="OrthoDB" id="5915006at2"/>
<organism evidence="1 2">
    <name type="scientific">Burkholderia ubonensis</name>
    <dbReference type="NCBI Taxonomy" id="101571"/>
    <lineage>
        <taxon>Bacteria</taxon>
        <taxon>Pseudomonadati</taxon>
        <taxon>Pseudomonadota</taxon>
        <taxon>Betaproteobacteria</taxon>
        <taxon>Burkholderiales</taxon>
        <taxon>Burkholderiaceae</taxon>
        <taxon>Burkholderia</taxon>
        <taxon>Burkholderia cepacia complex</taxon>
    </lineage>
</organism>
<dbReference type="PANTHER" id="PTHR12558">
    <property type="entry name" value="CELL DIVISION CYCLE 16,23,27"/>
    <property type="match status" value="1"/>
</dbReference>
<dbReference type="Pfam" id="PF13432">
    <property type="entry name" value="TPR_16"/>
    <property type="match status" value="1"/>
</dbReference>
<dbReference type="InterPro" id="IPR019734">
    <property type="entry name" value="TPR_rpt"/>
</dbReference>
<dbReference type="PANTHER" id="PTHR12558:SF13">
    <property type="entry name" value="CELL DIVISION CYCLE PROTEIN 27 HOMOLOG"/>
    <property type="match status" value="1"/>
</dbReference>
<dbReference type="SMART" id="SM00028">
    <property type="entry name" value="TPR"/>
    <property type="match status" value="4"/>
</dbReference>
<dbReference type="Proteomes" id="UP000064029">
    <property type="component" value="Unassembled WGS sequence"/>
</dbReference>
<dbReference type="Gene3D" id="1.25.40.10">
    <property type="entry name" value="Tetratricopeptide repeat domain"/>
    <property type="match status" value="3"/>
</dbReference>
<gene>
    <name evidence="1" type="ORF">WJ33_21310</name>
</gene>
<dbReference type="EMBL" id="LOXM01000073">
    <property type="protein sequence ID" value="KVG71132.1"/>
    <property type="molecule type" value="Genomic_DNA"/>
</dbReference>
<comment type="caution">
    <text evidence="1">The sequence shown here is derived from an EMBL/GenBank/DDBJ whole genome shotgun (WGS) entry which is preliminary data.</text>
</comment>
<proteinExistence type="predicted"/>
<accession>A0A103RNH9</accession>
<reference evidence="1 2" key="1">
    <citation type="submission" date="2015-11" db="EMBL/GenBank/DDBJ databases">
        <title>Expanding the genomic diversity of Burkholderia species for the development of highly accurate diagnostics.</title>
        <authorList>
            <person name="Sahl J."/>
            <person name="Keim P."/>
            <person name="Wagner D."/>
        </authorList>
    </citation>
    <scope>NUCLEOTIDE SEQUENCE [LARGE SCALE GENOMIC DNA]</scope>
    <source>
        <strain evidence="1 2">MSMB2036</strain>
    </source>
</reference>
<sequence length="390" mass="42793">MEDAVQRHTGSESEARLLRLVRFLDMDPQNPSLLAEAASVSFECSGFDRTVDWLKRLEKIQPLSPETLNMLGIAALASGQCAVAEEAFRDLRTQVPGDTTLLHEHAYTLILMGEYQKALDELDASEMPLPANCAALKTRALHHLGQVSAAIGYAEAALTDSSSDEDLAVSLATLYLDANRLDDAERLAQQFPSHYESAVILGSAHLLRGRQDEARASFDRALAIHQGSARALLGAGLTALSGLRFAEASSLLDDAARILDRHAGAWVAAGWSYLFAGDLKTARERFQRTNEIDKNFAEGHGGMAVVQRLEGEQREASRNAAIARRLDPDCFSLRLYATLIAEQQGDSQMSNDIRRSALEHQLLPDGTRIATLLTAYFPGFVDDDHRRTRH</sequence>
<dbReference type="InterPro" id="IPR011990">
    <property type="entry name" value="TPR-like_helical_dom_sf"/>
</dbReference>
<protein>
    <recommendedName>
        <fullName evidence="3">Tetratricopeptide repeat protein</fullName>
    </recommendedName>
</protein>